<dbReference type="EMBL" id="CP037422">
    <property type="protein sequence ID" value="QDU11460.1"/>
    <property type="molecule type" value="Genomic_DNA"/>
</dbReference>
<gene>
    <name evidence="2" type="ORF">V202x_48820</name>
</gene>
<accession>A0A517X1T4</accession>
<evidence type="ECO:0000313" key="3">
    <source>
        <dbReference type="Proteomes" id="UP000318384"/>
    </source>
</evidence>
<keyword evidence="1" id="KW-0472">Membrane</keyword>
<dbReference type="AlphaFoldDB" id="A0A517X1T4"/>
<proteinExistence type="predicted"/>
<feature type="transmembrane region" description="Helical" evidence="1">
    <location>
        <begin position="95"/>
        <end position="112"/>
    </location>
</feature>
<keyword evidence="3" id="KW-1185">Reference proteome</keyword>
<organism evidence="2 3">
    <name type="scientific">Gimesia aquarii</name>
    <dbReference type="NCBI Taxonomy" id="2527964"/>
    <lineage>
        <taxon>Bacteria</taxon>
        <taxon>Pseudomonadati</taxon>
        <taxon>Planctomycetota</taxon>
        <taxon>Planctomycetia</taxon>
        <taxon>Planctomycetales</taxon>
        <taxon>Planctomycetaceae</taxon>
        <taxon>Gimesia</taxon>
    </lineage>
</organism>
<feature type="transmembrane region" description="Helical" evidence="1">
    <location>
        <begin position="124"/>
        <end position="144"/>
    </location>
</feature>
<sequence length="188" mass="20999">MKNYLQFLLTGLILGLFTEVELKLIAGINPSMFITVLFAYRVILTMSYAGSKLLGRFISSQWKGDLLHYSAAGFFGLAIEWILLGNGPGSNSLQLGMFAMWTTFCFGPRILTRDSPAIKKDRRKFWIAFAVAAMLITTVVLLAPHLKAKIVITALALSGTYLIWSIWLLILVWQSNRNIQLATTIHDA</sequence>
<name>A0A517X1T4_9PLAN</name>
<feature type="transmembrane region" description="Helical" evidence="1">
    <location>
        <begin position="150"/>
        <end position="173"/>
    </location>
</feature>
<feature type="transmembrane region" description="Helical" evidence="1">
    <location>
        <begin position="32"/>
        <end position="54"/>
    </location>
</feature>
<keyword evidence="1" id="KW-1133">Transmembrane helix</keyword>
<evidence type="ECO:0000256" key="1">
    <source>
        <dbReference type="SAM" id="Phobius"/>
    </source>
</evidence>
<reference evidence="2 3" key="1">
    <citation type="submission" date="2019-03" db="EMBL/GenBank/DDBJ databases">
        <title>Deep-cultivation of Planctomycetes and their phenomic and genomic characterization uncovers novel biology.</title>
        <authorList>
            <person name="Wiegand S."/>
            <person name="Jogler M."/>
            <person name="Boedeker C."/>
            <person name="Pinto D."/>
            <person name="Vollmers J."/>
            <person name="Rivas-Marin E."/>
            <person name="Kohn T."/>
            <person name="Peeters S.H."/>
            <person name="Heuer A."/>
            <person name="Rast P."/>
            <person name="Oberbeckmann S."/>
            <person name="Bunk B."/>
            <person name="Jeske O."/>
            <person name="Meyerdierks A."/>
            <person name="Storesund J.E."/>
            <person name="Kallscheuer N."/>
            <person name="Luecker S."/>
            <person name="Lage O.M."/>
            <person name="Pohl T."/>
            <person name="Merkel B.J."/>
            <person name="Hornburger P."/>
            <person name="Mueller R.-W."/>
            <person name="Bruemmer F."/>
            <person name="Labrenz M."/>
            <person name="Spormann A.M."/>
            <person name="Op den Camp H."/>
            <person name="Overmann J."/>
            <person name="Amann R."/>
            <person name="Jetten M.S.M."/>
            <person name="Mascher T."/>
            <person name="Medema M.H."/>
            <person name="Devos D.P."/>
            <person name="Kaster A.-K."/>
            <person name="Ovreas L."/>
            <person name="Rohde M."/>
            <person name="Galperin M.Y."/>
            <person name="Jogler C."/>
        </authorList>
    </citation>
    <scope>NUCLEOTIDE SEQUENCE [LARGE SCALE GENOMIC DNA]</scope>
    <source>
        <strain evidence="2 3">V202</strain>
    </source>
</reference>
<dbReference type="Proteomes" id="UP000318384">
    <property type="component" value="Chromosome"/>
</dbReference>
<feature type="transmembrane region" description="Helical" evidence="1">
    <location>
        <begin position="66"/>
        <end position="83"/>
    </location>
</feature>
<evidence type="ECO:0000313" key="2">
    <source>
        <dbReference type="EMBL" id="QDU11460.1"/>
    </source>
</evidence>
<keyword evidence="1" id="KW-0812">Transmembrane</keyword>
<dbReference type="RefSeq" id="WP_145179246.1">
    <property type="nucleotide sequence ID" value="NZ_CP037422.1"/>
</dbReference>
<protein>
    <submittedName>
        <fullName evidence="2">Uncharacterized protein</fullName>
    </submittedName>
</protein>